<evidence type="ECO:0000313" key="2">
    <source>
        <dbReference type="EnsemblFungi" id="MAPG_06862T0"/>
    </source>
</evidence>
<dbReference type="EMBL" id="ADBL01001652">
    <property type="status" value="NOT_ANNOTATED_CDS"/>
    <property type="molecule type" value="Genomic_DNA"/>
</dbReference>
<evidence type="ECO:0000313" key="1">
    <source>
        <dbReference type="EMBL" id="KLU87871.1"/>
    </source>
</evidence>
<dbReference type="AlphaFoldDB" id="A0A0C4E369"/>
<name>A0A0C4E369_MAGP6</name>
<reference evidence="2" key="5">
    <citation type="submission" date="2015-06" db="UniProtKB">
        <authorList>
            <consortium name="EnsemblFungi"/>
        </authorList>
    </citation>
    <scope>IDENTIFICATION</scope>
    <source>
        <strain evidence="2">ATCC 64411</strain>
    </source>
</reference>
<protein>
    <submittedName>
        <fullName evidence="1 2">Uncharacterized protein</fullName>
    </submittedName>
</protein>
<organism evidence="2 3">
    <name type="scientific">Magnaporthiopsis poae (strain ATCC 64411 / 73-15)</name>
    <name type="common">Kentucky bluegrass fungus</name>
    <name type="synonym">Magnaporthe poae</name>
    <dbReference type="NCBI Taxonomy" id="644358"/>
    <lineage>
        <taxon>Eukaryota</taxon>
        <taxon>Fungi</taxon>
        <taxon>Dikarya</taxon>
        <taxon>Ascomycota</taxon>
        <taxon>Pezizomycotina</taxon>
        <taxon>Sordariomycetes</taxon>
        <taxon>Sordariomycetidae</taxon>
        <taxon>Magnaporthales</taxon>
        <taxon>Magnaporthaceae</taxon>
        <taxon>Magnaporthiopsis</taxon>
    </lineage>
</organism>
<keyword evidence="3" id="KW-1185">Reference proteome</keyword>
<proteinExistence type="predicted"/>
<reference evidence="2" key="4">
    <citation type="journal article" date="2015" name="G3 (Bethesda)">
        <title>Genome sequences of three phytopathogenic species of the Magnaporthaceae family of fungi.</title>
        <authorList>
            <person name="Okagaki L.H."/>
            <person name="Nunes C.C."/>
            <person name="Sailsbery J."/>
            <person name="Clay B."/>
            <person name="Brown D."/>
            <person name="John T."/>
            <person name="Oh Y."/>
            <person name="Young N."/>
            <person name="Fitzgerald M."/>
            <person name="Haas B.J."/>
            <person name="Zeng Q."/>
            <person name="Young S."/>
            <person name="Adiconis X."/>
            <person name="Fan L."/>
            <person name="Levin J.Z."/>
            <person name="Mitchell T.K."/>
            <person name="Okubara P.A."/>
            <person name="Farman M.L."/>
            <person name="Kohn L.M."/>
            <person name="Birren B."/>
            <person name="Ma L.-J."/>
            <person name="Dean R.A."/>
        </authorList>
    </citation>
    <scope>NUCLEOTIDE SEQUENCE</scope>
    <source>
        <strain evidence="2">ATCC 64411 / 73-15</strain>
    </source>
</reference>
<accession>A0A0C4E369</accession>
<reference evidence="1" key="1">
    <citation type="submission" date="2010-05" db="EMBL/GenBank/DDBJ databases">
        <title>The Genome Sequence of Magnaporthe poae strain ATCC 64411.</title>
        <authorList>
            <consortium name="The Broad Institute Genome Sequencing Platform"/>
            <consortium name="Broad Institute Genome Sequencing Center for Infectious Disease"/>
            <person name="Ma L.-J."/>
            <person name="Dead R."/>
            <person name="Young S."/>
            <person name="Zeng Q."/>
            <person name="Koehrsen M."/>
            <person name="Alvarado L."/>
            <person name="Berlin A."/>
            <person name="Chapman S.B."/>
            <person name="Chen Z."/>
            <person name="Freedman E."/>
            <person name="Gellesch M."/>
            <person name="Goldberg J."/>
            <person name="Griggs A."/>
            <person name="Gujja S."/>
            <person name="Heilman E.R."/>
            <person name="Heiman D."/>
            <person name="Hepburn T."/>
            <person name="Howarth C."/>
            <person name="Jen D."/>
            <person name="Larson L."/>
            <person name="Mehta T."/>
            <person name="Neiman D."/>
            <person name="Pearson M."/>
            <person name="Roberts A."/>
            <person name="Saif S."/>
            <person name="Shea T."/>
            <person name="Shenoy N."/>
            <person name="Sisk P."/>
            <person name="Stolte C."/>
            <person name="Sykes S."/>
            <person name="Walk T."/>
            <person name="White J."/>
            <person name="Yandava C."/>
            <person name="Haas B."/>
            <person name="Nusbaum C."/>
            <person name="Birren B."/>
        </authorList>
    </citation>
    <scope>NUCLEOTIDE SEQUENCE</scope>
    <source>
        <strain evidence="1">ATCC 64411</strain>
    </source>
</reference>
<evidence type="ECO:0000313" key="3">
    <source>
        <dbReference type="Proteomes" id="UP000011715"/>
    </source>
</evidence>
<dbReference type="VEuPathDB" id="FungiDB:MAPG_06862"/>
<dbReference type="Proteomes" id="UP000011715">
    <property type="component" value="Unassembled WGS sequence"/>
</dbReference>
<sequence>MPIDSYCLGRKKKKRNVGRQVVPTVVGFHALRHPPLPLTPGDYGGGGVGLRFRFLGVYCCVAAVLQMSLLWAGCRRWPLASIDSAPFGFIAILPQAPIKEKRHPPDWRRCPTAFFASRSLTLSSASPEIATMHNRVVKYHHNTTGHFCRPCCLFVYLSARVSYAGCYRALSPARNFMRSRLVAPVANYGCHRAPEPKSASAR</sequence>
<dbReference type="EMBL" id="GL876970">
    <property type="protein sequence ID" value="KLU87871.1"/>
    <property type="molecule type" value="Genomic_DNA"/>
</dbReference>
<reference evidence="3" key="2">
    <citation type="submission" date="2010-05" db="EMBL/GenBank/DDBJ databases">
        <title>The genome sequence of Magnaporthe poae strain ATCC 64411.</title>
        <authorList>
            <person name="Ma L.-J."/>
            <person name="Dead R."/>
            <person name="Young S."/>
            <person name="Zeng Q."/>
            <person name="Koehrsen M."/>
            <person name="Alvarado L."/>
            <person name="Berlin A."/>
            <person name="Chapman S.B."/>
            <person name="Chen Z."/>
            <person name="Freedman E."/>
            <person name="Gellesch M."/>
            <person name="Goldberg J."/>
            <person name="Griggs A."/>
            <person name="Gujja S."/>
            <person name="Heilman E.R."/>
            <person name="Heiman D."/>
            <person name="Hepburn T."/>
            <person name="Howarth C."/>
            <person name="Jen D."/>
            <person name="Larson L."/>
            <person name="Mehta T."/>
            <person name="Neiman D."/>
            <person name="Pearson M."/>
            <person name="Roberts A."/>
            <person name="Saif S."/>
            <person name="Shea T."/>
            <person name="Shenoy N."/>
            <person name="Sisk P."/>
            <person name="Stolte C."/>
            <person name="Sykes S."/>
            <person name="Walk T."/>
            <person name="White J."/>
            <person name="Yandava C."/>
            <person name="Haas B."/>
            <person name="Nusbaum C."/>
            <person name="Birren B."/>
        </authorList>
    </citation>
    <scope>NUCLEOTIDE SEQUENCE [LARGE SCALE GENOMIC DNA]</scope>
    <source>
        <strain evidence="3">ATCC 64411 / 73-15</strain>
    </source>
</reference>
<gene>
    <name evidence="1" type="ORF">MAPG_06862</name>
</gene>
<reference evidence="1" key="3">
    <citation type="submission" date="2011-03" db="EMBL/GenBank/DDBJ databases">
        <title>Annotation of Magnaporthe poae ATCC 64411.</title>
        <authorList>
            <person name="Ma L.-J."/>
            <person name="Dead R."/>
            <person name="Young S.K."/>
            <person name="Zeng Q."/>
            <person name="Gargeya S."/>
            <person name="Fitzgerald M."/>
            <person name="Haas B."/>
            <person name="Abouelleil A."/>
            <person name="Alvarado L."/>
            <person name="Arachchi H.M."/>
            <person name="Berlin A."/>
            <person name="Brown A."/>
            <person name="Chapman S.B."/>
            <person name="Chen Z."/>
            <person name="Dunbar C."/>
            <person name="Freedman E."/>
            <person name="Gearin G."/>
            <person name="Gellesch M."/>
            <person name="Goldberg J."/>
            <person name="Griggs A."/>
            <person name="Gujja S."/>
            <person name="Heiman D."/>
            <person name="Howarth C."/>
            <person name="Larson L."/>
            <person name="Lui A."/>
            <person name="MacDonald P.J.P."/>
            <person name="Mehta T."/>
            <person name="Montmayeur A."/>
            <person name="Murphy C."/>
            <person name="Neiman D."/>
            <person name="Pearson M."/>
            <person name="Priest M."/>
            <person name="Roberts A."/>
            <person name="Saif S."/>
            <person name="Shea T."/>
            <person name="Shenoy N."/>
            <person name="Sisk P."/>
            <person name="Stolte C."/>
            <person name="Sykes S."/>
            <person name="Yandava C."/>
            <person name="Wortman J."/>
            <person name="Nusbaum C."/>
            <person name="Birren B."/>
        </authorList>
    </citation>
    <scope>NUCLEOTIDE SEQUENCE</scope>
    <source>
        <strain evidence="1">ATCC 64411</strain>
    </source>
</reference>
<dbReference type="EnsemblFungi" id="MAPG_06862T0">
    <property type="protein sequence ID" value="MAPG_06862T0"/>
    <property type="gene ID" value="MAPG_06862"/>
</dbReference>